<evidence type="ECO:0000313" key="2">
    <source>
        <dbReference type="Proteomes" id="UP000494170"/>
    </source>
</evidence>
<dbReference type="Proteomes" id="UP000494170">
    <property type="component" value="Unassembled WGS sequence"/>
</dbReference>
<dbReference type="RefSeq" id="WP_174937514.1">
    <property type="nucleotide sequence ID" value="NZ_CABVPY010000003.1"/>
</dbReference>
<reference evidence="1 2" key="1">
    <citation type="submission" date="2019-09" db="EMBL/GenBank/DDBJ databases">
        <authorList>
            <person name="Depoorter E."/>
        </authorList>
    </citation>
    <scope>NUCLEOTIDE SEQUENCE [LARGE SCALE GENOMIC DNA]</scope>
    <source>
        <strain evidence="1">LMG 6863</strain>
    </source>
</reference>
<organism evidence="1 2">
    <name type="scientific">Burkholderia lata (strain ATCC 17760 / DSM 23089 / LMG 22485 / NCIMB 9086 / R18194 / 383)</name>
    <dbReference type="NCBI Taxonomy" id="482957"/>
    <lineage>
        <taxon>Bacteria</taxon>
        <taxon>Pseudomonadati</taxon>
        <taxon>Pseudomonadota</taxon>
        <taxon>Betaproteobacteria</taxon>
        <taxon>Burkholderiales</taxon>
        <taxon>Burkholderiaceae</taxon>
        <taxon>Burkholderia</taxon>
        <taxon>Burkholderia cepacia complex</taxon>
    </lineage>
</organism>
<gene>
    <name evidence="1" type="ORF">BLA6863_00696</name>
</gene>
<dbReference type="EMBL" id="CABVPY010000003">
    <property type="protein sequence ID" value="VWB18370.1"/>
    <property type="molecule type" value="Genomic_DNA"/>
</dbReference>
<name>A0A6P2HN98_BURL3</name>
<evidence type="ECO:0000313" key="1">
    <source>
        <dbReference type="EMBL" id="VWB18370.1"/>
    </source>
</evidence>
<accession>A0A6P2HN98</accession>
<protein>
    <submittedName>
        <fullName evidence="1">Uncharacterized protein</fullName>
    </submittedName>
</protein>
<proteinExistence type="predicted"/>
<dbReference type="AlphaFoldDB" id="A0A6P2HN98"/>
<sequence>MDCWQIADKELRANVAKFKAAPGPGSAFEAQGSRVKILAELGDAERQLLSQLKRVVPNDQLQEVSCATAGKLTNGSVGVFDLMKGKLDGVLAVGFEGAWITSRLDLRNH</sequence>